<proteinExistence type="predicted"/>
<dbReference type="InterPro" id="IPR000192">
    <property type="entry name" value="Aminotrans_V_dom"/>
</dbReference>
<dbReference type="EMBL" id="CAFBMU010000002">
    <property type="protein sequence ID" value="CAB4914107.1"/>
    <property type="molecule type" value="Genomic_DNA"/>
</dbReference>
<dbReference type="EMBL" id="CAFBOD010000001">
    <property type="protein sequence ID" value="CAB4968743.1"/>
    <property type="molecule type" value="Genomic_DNA"/>
</dbReference>
<dbReference type="PROSITE" id="PS50206">
    <property type="entry name" value="RHODANESE_3"/>
    <property type="match status" value="1"/>
</dbReference>
<dbReference type="PANTHER" id="PTHR43586">
    <property type="entry name" value="CYSTEINE DESULFURASE"/>
    <property type="match status" value="1"/>
</dbReference>
<accession>A0A6J6XNN8</accession>
<dbReference type="InterPro" id="IPR015422">
    <property type="entry name" value="PyrdxlP-dep_Trfase_small"/>
</dbReference>
<dbReference type="PANTHER" id="PTHR43586:SF15">
    <property type="entry name" value="BLR3095 PROTEIN"/>
    <property type="match status" value="1"/>
</dbReference>
<evidence type="ECO:0000313" key="3">
    <source>
        <dbReference type="EMBL" id="CAB4914107.1"/>
    </source>
</evidence>
<dbReference type="Gene3D" id="3.90.1150.10">
    <property type="entry name" value="Aspartate Aminotransferase, domain 1"/>
    <property type="match status" value="1"/>
</dbReference>
<dbReference type="InterPro" id="IPR015421">
    <property type="entry name" value="PyrdxlP-dep_Trfase_major"/>
</dbReference>
<feature type="domain" description="Rhodanese" evidence="1">
    <location>
        <begin position="281"/>
        <end position="315"/>
    </location>
</feature>
<gene>
    <name evidence="2" type="ORF">UFOPK3077_00247</name>
    <name evidence="3" type="ORF">UFOPK3667_00246</name>
    <name evidence="4" type="ORF">UFOPK3903_00156</name>
</gene>
<organism evidence="2">
    <name type="scientific">freshwater metagenome</name>
    <dbReference type="NCBI Taxonomy" id="449393"/>
    <lineage>
        <taxon>unclassified sequences</taxon>
        <taxon>metagenomes</taxon>
        <taxon>ecological metagenomes</taxon>
    </lineage>
</organism>
<dbReference type="Pfam" id="PF00266">
    <property type="entry name" value="Aminotran_5"/>
    <property type="match status" value="1"/>
</dbReference>
<evidence type="ECO:0000313" key="2">
    <source>
        <dbReference type="EMBL" id="CAB4796776.1"/>
    </source>
</evidence>
<dbReference type="SUPFAM" id="SSF53383">
    <property type="entry name" value="PLP-dependent transferases"/>
    <property type="match status" value="1"/>
</dbReference>
<dbReference type="AlphaFoldDB" id="A0A6J6XNN8"/>
<name>A0A6J6XNN8_9ZZZZ</name>
<dbReference type="Gene3D" id="3.40.640.10">
    <property type="entry name" value="Type I PLP-dependent aspartate aminotransferase-like (Major domain)"/>
    <property type="match status" value="1"/>
</dbReference>
<dbReference type="InterPro" id="IPR015424">
    <property type="entry name" value="PyrdxlP-dep_Trfase"/>
</dbReference>
<evidence type="ECO:0000313" key="4">
    <source>
        <dbReference type="EMBL" id="CAB4968743.1"/>
    </source>
</evidence>
<dbReference type="EMBL" id="CAFAAS010000002">
    <property type="protein sequence ID" value="CAB4796776.1"/>
    <property type="molecule type" value="Genomic_DNA"/>
</dbReference>
<evidence type="ECO:0000259" key="1">
    <source>
        <dbReference type="PROSITE" id="PS50206"/>
    </source>
</evidence>
<protein>
    <submittedName>
        <fullName evidence="2">Unannotated protein</fullName>
    </submittedName>
</protein>
<sequence>MVADSSVKDLASIYRSQFSVFDHVTYVNSCSQGALADSVRKSFDTYISTLELQGSAWGDWAGYQEKMRGLFAEFFKVPTSEIAVTTSASAGVNAVASALDFTKARNRVVTTENEFPTIGQTWHAQELRGAVVHHVPSSNGVSVDVAAVIAAIDEQTLIVSITHGCYHNGAVTELAPIIEAAHKHGALVLVDAYQTAGAVPLDFSSLKADFVVGGTLKYLLGVPGVGFLYARSETTSHLIPTSTGWFAARDIFAMDIHSYDPAKEARRFESGTPAVPSLYPSATGLQMLIDIGIENVYRYVGGIHEAIREGVESLGATVITPRNREHHGAMLAVASLDENAHVAALEKENIVTSSRGGNIRVSPHFYNNYDDVEKIVAAFAKTSHFLRK</sequence>
<reference evidence="2" key="1">
    <citation type="submission" date="2020-05" db="EMBL/GenBank/DDBJ databases">
        <authorList>
            <person name="Chiriac C."/>
            <person name="Salcher M."/>
            <person name="Ghai R."/>
            <person name="Kavagutti S V."/>
        </authorList>
    </citation>
    <scope>NUCLEOTIDE SEQUENCE</scope>
</reference>
<dbReference type="InterPro" id="IPR001763">
    <property type="entry name" value="Rhodanese-like_dom"/>
</dbReference>